<comment type="similarity">
    <text evidence="3 9">Belongs to the class I fructose-bisphosphate aldolase family.</text>
</comment>
<dbReference type="Pfam" id="PF00274">
    <property type="entry name" value="Glycolytic"/>
    <property type="match status" value="1"/>
</dbReference>
<dbReference type="PROSITE" id="PS00158">
    <property type="entry name" value="ALDOLASE_CLASS_I"/>
    <property type="match status" value="1"/>
</dbReference>
<evidence type="ECO:0000256" key="2">
    <source>
        <dbReference type="ARBA" id="ARBA00004714"/>
    </source>
</evidence>
<dbReference type="FunFam" id="3.20.20.70:FF:000140">
    <property type="entry name" value="Fructose-bisphosphate aldolase"/>
    <property type="match status" value="1"/>
</dbReference>
<evidence type="ECO:0000256" key="9">
    <source>
        <dbReference type="RuleBase" id="RU003994"/>
    </source>
</evidence>
<evidence type="ECO:0000256" key="6">
    <source>
        <dbReference type="ARBA" id="ARBA00023152"/>
    </source>
</evidence>
<dbReference type="InterPro" id="IPR000741">
    <property type="entry name" value="FBA_I"/>
</dbReference>
<evidence type="ECO:0000256" key="3">
    <source>
        <dbReference type="ARBA" id="ARBA00010387"/>
    </source>
</evidence>
<evidence type="ECO:0000256" key="1">
    <source>
        <dbReference type="ARBA" id="ARBA00000441"/>
    </source>
</evidence>
<comment type="catalytic activity">
    <reaction evidence="1 9">
        <text>beta-D-fructose 1,6-bisphosphate = D-glyceraldehyde 3-phosphate + dihydroxyacetone phosphate</text>
        <dbReference type="Rhea" id="RHEA:14729"/>
        <dbReference type="ChEBI" id="CHEBI:32966"/>
        <dbReference type="ChEBI" id="CHEBI:57642"/>
        <dbReference type="ChEBI" id="CHEBI:59776"/>
        <dbReference type="EC" id="4.1.2.13"/>
    </reaction>
</comment>
<dbReference type="Proteomes" id="UP000691718">
    <property type="component" value="Unassembled WGS sequence"/>
</dbReference>
<keyword evidence="7 9" id="KW-0456">Lyase</keyword>
<reference evidence="11" key="1">
    <citation type="submission" date="2021-04" db="EMBL/GenBank/DDBJ databases">
        <authorList>
            <person name="Tunstrom K."/>
        </authorList>
    </citation>
    <scope>NUCLEOTIDE SEQUENCE</scope>
</reference>
<comment type="pathway">
    <text evidence="2 10">Carbohydrate degradation; glycolysis; D-glyceraldehyde 3-phosphate and glycerone phosphate from D-glucose: step 4/4.</text>
</comment>
<gene>
    <name evidence="11" type="ORF">PAPOLLO_LOCUS23969</name>
</gene>
<dbReference type="EC" id="4.1.2.13" evidence="4 9"/>
<dbReference type="AlphaFoldDB" id="A0A8S3Y0Z8"/>
<keyword evidence="8" id="KW-0704">Schiff base</keyword>
<evidence type="ECO:0000256" key="8">
    <source>
        <dbReference type="ARBA" id="ARBA00023270"/>
    </source>
</evidence>
<dbReference type="InterPro" id="IPR029768">
    <property type="entry name" value="Aldolase_I_AS"/>
</dbReference>
<evidence type="ECO:0000256" key="10">
    <source>
        <dbReference type="RuleBase" id="RU004257"/>
    </source>
</evidence>
<dbReference type="OrthoDB" id="36455at2759"/>
<dbReference type="CDD" id="cd00948">
    <property type="entry name" value="FBP_aldolase_I_a"/>
    <property type="match status" value="1"/>
</dbReference>
<evidence type="ECO:0000256" key="7">
    <source>
        <dbReference type="ARBA" id="ARBA00023239"/>
    </source>
</evidence>
<proteinExistence type="inferred from homology"/>
<keyword evidence="12" id="KW-1185">Reference proteome</keyword>
<keyword evidence="6 9" id="KW-0324">Glycolysis</keyword>
<protein>
    <recommendedName>
        <fullName evidence="5 9">Fructose-bisphosphate aldolase</fullName>
        <ecNumber evidence="4 9">4.1.2.13</ecNumber>
    </recommendedName>
</protein>
<comment type="caution">
    <text evidence="11">The sequence shown here is derived from an EMBL/GenBank/DDBJ whole genome shotgun (WGS) entry which is preliminary data.</text>
</comment>
<name>A0A8S3Y0Z8_PARAO</name>
<accession>A0A8S3Y0Z8</accession>
<dbReference type="GO" id="GO:0006096">
    <property type="term" value="P:glycolytic process"/>
    <property type="evidence" value="ECO:0007669"/>
    <property type="project" value="UniProtKB-KW"/>
</dbReference>
<evidence type="ECO:0000256" key="4">
    <source>
        <dbReference type="ARBA" id="ARBA00013068"/>
    </source>
</evidence>
<dbReference type="GO" id="GO:0004332">
    <property type="term" value="F:fructose-bisphosphate aldolase activity"/>
    <property type="evidence" value="ECO:0007669"/>
    <property type="project" value="UniProtKB-EC"/>
</dbReference>
<dbReference type="EMBL" id="CAJQZP010001449">
    <property type="protein sequence ID" value="CAG5047549.1"/>
    <property type="molecule type" value="Genomic_DNA"/>
</dbReference>
<dbReference type="PANTHER" id="PTHR11627">
    <property type="entry name" value="FRUCTOSE-BISPHOSPHATE ALDOLASE"/>
    <property type="match status" value="1"/>
</dbReference>
<organism evidence="11 12">
    <name type="scientific">Parnassius apollo</name>
    <name type="common">Apollo butterfly</name>
    <name type="synonym">Papilio apollo</name>
    <dbReference type="NCBI Taxonomy" id="110799"/>
    <lineage>
        <taxon>Eukaryota</taxon>
        <taxon>Metazoa</taxon>
        <taxon>Ecdysozoa</taxon>
        <taxon>Arthropoda</taxon>
        <taxon>Hexapoda</taxon>
        <taxon>Insecta</taxon>
        <taxon>Pterygota</taxon>
        <taxon>Neoptera</taxon>
        <taxon>Endopterygota</taxon>
        <taxon>Lepidoptera</taxon>
        <taxon>Glossata</taxon>
        <taxon>Ditrysia</taxon>
        <taxon>Papilionoidea</taxon>
        <taxon>Papilionidae</taxon>
        <taxon>Parnassiinae</taxon>
        <taxon>Parnassini</taxon>
        <taxon>Parnassius</taxon>
        <taxon>Parnassius</taxon>
    </lineage>
</organism>
<sequence length="395" mass="43671">MQRTRQNKTFRTIWSNSKYFNLLKSIAVNLKMTTYFSYPDTKLQEELKKTAEAIVVPGKGILAVDESNEGIGKLLATVGLENTENNRRKYRQLLFTAHDVLSENISAVILFDETVYQKSDDGTPFMELLKKRNIIPGIKVDKDVVPLYLSEDEVTTQGLDDLAQRCATYKKQGCRFAKWRCPIKIGEHTPSVQAIHDTAQVLARYASISQSQGLVPIVEPDVLLDGNHDIVRAQKVTEVVLAAVYKALNDHHVFLEGTLLKPNMVTPGQACPNRNTPEEIAVATVTALLRGVPAAVPGIAFLSGGQSEEEATINLNAINKVQMKKPWTLTFSYGRALQASVWKIWAGKDVNVKKAQVELIKRAEANGLAALGKYEKGGVTTAGGNESNYSKNHKY</sequence>
<evidence type="ECO:0000256" key="5">
    <source>
        <dbReference type="ARBA" id="ARBA00013779"/>
    </source>
</evidence>
<evidence type="ECO:0000313" key="11">
    <source>
        <dbReference type="EMBL" id="CAG5047549.1"/>
    </source>
</evidence>
<dbReference type="NCBIfam" id="NF033379">
    <property type="entry name" value="FrucBisAld_I"/>
    <property type="match status" value="1"/>
</dbReference>
<evidence type="ECO:0000313" key="12">
    <source>
        <dbReference type="Proteomes" id="UP000691718"/>
    </source>
</evidence>